<dbReference type="InterPro" id="IPR023192">
    <property type="entry name" value="TGS-like_dom_sf"/>
</dbReference>
<sequence>EYARYRTRKCQSCVFSQFLCHQGAHFFQACWGVDARTGCGNLKGRVEKVARTQKDKDSVAEFHVLQKIKPVLENGLSARTIEFDEEEQKIVKKL</sequence>
<accession>W1XPY3</accession>
<feature type="non-terminal residue" evidence="1">
    <location>
        <position position="94"/>
    </location>
</feature>
<evidence type="ECO:0000313" key="1">
    <source>
        <dbReference type="EMBL" id="ETJ30899.1"/>
    </source>
</evidence>
<dbReference type="EMBL" id="AZMM01014598">
    <property type="protein sequence ID" value="ETJ30899.1"/>
    <property type="molecule type" value="Genomic_DNA"/>
</dbReference>
<feature type="non-terminal residue" evidence="1">
    <location>
        <position position="1"/>
    </location>
</feature>
<dbReference type="AlphaFoldDB" id="W1XPY3"/>
<gene>
    <name evidence="1" type="ORF">Q604_UNBC14598G0001</name>
</gene>
<protein>
    <submittedName>
        <fullName evidence="1">GTP-dependent nucleic acid-binding protein EngD</fullName>
    </submittedName>
</protein>
<proteinExistence type="predicted"/>
<organism evidence="1">
    <name type="scientific">human gut metagenome</name>
    <dbReference type="NCBI Taxonomy" id="408170"/>
    <lineage>
        <taxon>unclassified sequences</taxon>
        <taxon>metagenomes</taxon>
        <taxon>organismal metagenomes</taxon>
    </lineage>
</organism>
<comment type="caution">
    <text evidence="1">The sequence shown here is derived from an EMBL/GenBank/DDBJ whole genome shotgun (WGS) entry which is preliminary data.</text>
</comment>
<name>W1XPY3_9ZZZZ</name>
<reference evidence="1" key="1">
    <citation type="submission" date="2013-12" db="EMBL/GenBank/DDBJ databases">
        <title>A Varibaculum cambriense genome reconstructed from a premature infant gut community with otherwise low bacterial novelty that shifts toward anaerobic metabolism during the third week of life.</title>
        <authorList>
            <person name="Brown C.T."/>
            <person name="Sharon I."/>
            <person name="Thomas B.C."/>
            <person name="Castelle C.J."/>
            <person name="Morowitz M.J."/>
            <person name="Banfield J.F."/>
        </authorList>
    </citation>
    <scope>NUCLEOTIDE SEQUENCE</scope>
</reference>
<dbReference type="Gene3D" id="1.10.150.300">
    <property type="entry name" value="TGS-like domain"/>
    <property type="match status" value="1"/>
</dbReference>